<evidence type="ECO:0000256" key="2">
    <source>
        <dbReference type="ARBA" id="ARBA00022630"/>
    </source>
</evidence>
<dbReference type="Gene3D" id="3.30.390.30">
    <property type="match status" value="1"/>
</dbReference>
<dbReference type="SUPFAM" id="SSF55424">
    <property type="entry name" value="FAD/NAD-linked reductases, dimerisation (C-terminal) domain"/>
    <property type="match status" value="1"/>
</dbReference>
<feature type="domain" description="FAD/NAD(P)-binding" evidence="5">
    <location>
        <begin position="11"/>
        <end position="308"/>
    </location>
</feature>
<reference evidence="7 8" key="1">
    <citation type="submission" date="2016-10" db="EMBL/GenBank/DDBJ databases">
        <authorList>
            <person name="de Groot N.N."/>
        </authorList>
    </citation>
    <scope>NUCLEOTIDE SEQUENCE [LARGE SCALE GENOMIC DNA]</scope>
    <source>
        <strain evidence="7 8">U95</strain>
    </source>
</reference>
<name>A0A1G5RGB7_9RHOB</name>
<evidence type="ECO:0000259" key="6">
    <source>
        <dbReference type="Pfam" id="PF14759"/>
    </source>
</evidence>
<dbReference type="OrthoDB" id="7809559at2"/>
<evidence type="ECO:0000256" key="4">
    <source>
        <dbReference type="ARBA" id="ARBA00023002"/>
    </source>
</evidence>
<dbReference type="Pfam" id="PF14759">
    <property type="entry name" value="Reductase_C"/>
    <property type="match status" value="1"/>
</dbReference>
<dbReference type="STRING" id="1156985.SAMN04488118_11554"/>
<feature type="domain" description="Reductase C-terminal" evidence="6">
    <location>
        <begin position="327"/>
        <end position="410"/>
    </location>
</feature>
<dbReference type="RefSeq" id="WP_090220996.1">
    <property type="nucleotide sequence ID" value="NZ_FMWG01000015.1"/>
</dbReference>
<dbReference type="EMBL" id="FMWG01000015">
    <property type="protein sequence ID" value="SCZ72850.1"/>
    <property type="molecule type" value="Genomic_DNA"/>
</dbReference>
<accession>A0A1G5RGB7</accession>
<protein>
    <submittedName>
        <fullName evidence="7">3-phenylpropionate/trans-cinnamate dioxygenase ferredoxin reductase subunit</fullName>
    </submittedName>
</protein>
<evidence type="ECO:0000256" key="3">
    <source>
        <dbReference type="ARBA" id="ARBA00022827"/>
    </source>
</evidence>
<keyword evidence="2" id="KW-0285">Flavoprotein</keyword>
<dbReference type="InterPro" id="IPR028202">
    <property type="entry name" value="Reductase_C"/>
</dbReference>
<dbReference type="PRINTS" id="PR00368">
    <property type="entry name" value="FADPNR"/>
</dbReference>
<keyword evidence="4" id="KW-0560">Oxidoreductase</keyword>
<dbReference type="PANTHER" id="PTHR43557:SF2">
    <property type="entry name" value="RIESKE DOMAIN-CONTAINING PROTEIN-RELATED"/>
    <property type="match status" value="1"/>
</dbReference>
<keyword evidence="8" id="KW-1185">Reference proteome</keyword>
<dbReference type="InterPro" id="IPR023753">
    <property type="entry name" value="FAD/NAD-binding_dom"/>
</dbReference>
<proteinExistence type="predicted"/>
<evidence type="ECO:0000259" key="5">
    <source>
        <dbReference type="Pfam" id="PF07992"/>
    </source>
</evidence>
<dbReference type="InterPro" id="IPR016156">
    <property type="entry name" value="FAD/NAD-linked_Rdtase_dimer_sf"/>
</dbReference>
<dbReference type="SUPFAM" id="SSF51905">
    <property type="entry name" value="FAD/NAD(P)-binding domain"/>
    <property type="match status" value="1"/>
</dbReference>
<dbReference type="InterPro" id="IPR050446">
    <property type="entry name" value="FAD-oxidoreductase/Apoptosis"/>
</dbReference>
<dbReference type="GO" id="GO:0016651">
    <property type="term" value="F:oxidoreductase activity, acting on NAD(P)H"/>
    <property type="evidence" value="ECO:0007669"/>
    <property type="project" value="TreeGrafter"/>
</dbReference>
<dbReference type="PRINTS" id="PR00411">
    <property type="entry name" value="PNDRDTASEI"/>
</dbReference>
<dbReference type="GO" id="GO:0005737">
    <property type="term" value="C:cytoplasm"/>
    <property type="evidence" value="ECO:0007669"/>
    <property type="project" value="TreeGrafter"/>
</dbReference>
<dbReference type="Pfam" id="PF07992">
    <property type="entry name" value="Pyr_redox_2"/>
    <property type="match status" value="1"/>
</dbReference>
<dbReference type="AlphaFoldDB" id="A0A1G5RGB7"/>
<dbReference type="InterPro" id="IPR036188">
    <property type="entry name" value="FAD/NAD-bd_sf"/>
</dbReference>
<dbReference type="PANTHER" id="PTHR43557">
    <property type="entry name" value="APOPTOSIS-INDUCING FACTOR 1"/>
    <property type="match status" value="1"/>
</dbReference>
<organism evidence="7 8">
    <name type="scientific">Epibacterium ulvae</name>
    <dbReference type="NCBI Taxonomy" id="1156985"/>
    <lineage>
        <taxon>Bacteria</taxon>
        <taxon>Pseudomonadati</taxon>
        <taxon>Pseudomonadota</taxon>
        <taxon>Alphaproteobacteria</taxon>
        <taxon>Rhodobacterales</taxon>
        <taxon>Roseobacteraceae</taxon>
        <taxon>Epibacterium</taxon>
    </lineage>
</organism>
<dbReference type="GO" id="GO:0051213">
    <property type="term" value="F:dioxygenase activity"/>
    <property type="evidence" value="ECO:0007669"/>
    <property type="project" value="UniProtKB-KW"/>
</dbReference>
<evidence type="ECO:0000313" key="7">
    <source>
        <dbReference type="EMBL" id="SCZ72850.1"/>
    </source>
</evidence>
<gene>
    <name evidence="7" type="ORF">SAMN04488118_11554</name>
</gene>
<keyword evidence="7" id="KW-0223">Dioxygenase</keyword>
<evidence type="ECO:0000313" key="8">
    <source>
        <dbReference type="Proteomes" id="UP000198767"/>
    </source>
</evidence>
<dbReference type="Gene3D" id="3.50.50.60">
    <property type="entry name" value="FAD/NAD(P)-binding domain"/>
    <property type="match status" value="2"/>
</dbReference>
<evidence type="ECO:0000256" key="1">
    <source>
        <dbReference type="ARBA" id="ARBA00001974"/>
    </source>
</evidence>
<sequence>MSDKIHAETTKVVVVGAGQAGFSVCAKLRSIGFKGQITLIGDEDHPPYQRPPLSKAYLTGDMALERLFFRPQSFYADENIELCLSDPVLSIDRFKKQIIRAEKPPLPYDKLVLATGSQPITLPDDMGGDLMGVHYVRTLKDTDTMRADVQPGKTALVIGGGYIGLEAAAVATKAGMKVVLVEAADRILQRVASPETARYFRSLHKAKGVDIREGVRLKALKGQKGRVTSAIMADGSEITTDCAIVGIGIRPNHDLAKAAGLKLDNGICVDAQCRTSDPDIFAVGDCASFQHGTARLRLESVGNAIDQGEIAARIIAGEKVSYQANPWFWSDQYDTKLQIMGLSTGYDCIVTRDSGEGVISFWYFAKDRLLAVDAINDPRAFMVAKRLIESEKSPDPALVSDPSLDLKQVLR</sequence>
<keyword evidence="3" id="KW-0274">FAD</keyword>
<comment type="cofactor">
    <cofactor evidence="1">
        <name>FAD</name>
        <dbReference type="ChEBI" id="CHEBI:57692"/>
    </cofactor>
</comment>
<dbReference type="Proteomes" id="UP000198767">
    <property type="component" value="Unassembled WGS sequence"/>
</dbReference>